<evidence type="ECO:0000256" key="5">
    <source>
        <dbReference type="ARBA" id="ARBA00022692"/>
    </source>
</evidence>
<evidence type="ECO:0000256" key="9">
    <source>
        <dbReference type="ARBA" id="ARBA00023128"/>
    </source>
</evidence>
<dbReference type="HOGENOM" id="CLU_196969_0_0_1"/>
<keyword evidence="7 13" id="KW-1133">Transmembrane helix</keyword>
<keyword evidence="8 12" id="KW-0560">Oxidoreductase</keyword>
<comment type="pathway">
    <text evidence="2 12">Energy metabolism; oxidative phosphorylation.</text>
</comment>
<comment type="function">
    <text evidence="12">Component of the cytochrome c oxidase, the last enzyme in the mitochondrial electron transport chain which drives oxidative phosphorylation.</text>
</comment>
<feature type="transmembrane region" description="Helical" evidence="13">
    <location>
        <begin position="14"/>
        <end position="33"/>
    </location>
</feature>
<evidence type="ECO:0000256" key="2">
    <source>
        <dbReference type="ARBA" id="ARBA00004673"/>
    </source>
</evidence>
<dbReference type="OrthoDB" id="2317211at2759"/>
<dbReference type="InterPro" id="IPR014368">
    <property type="entry name" value="Cyt_c_oxidase_su7a_fun"/>
</dbReference>
<evidence type="ECO:0000313" key="14">
    <source>
        <dbReference type="EMBL" id="KIK23871.1"/>
    </source>
</evidence>
<keyword evidence="6 12" id="KW-0999">Mitochondrion inner membrane</keyword>
<dbReference type="STRING" id="765257.A0A0C9Z446"/>
<gene>
    <name evidence="14" type="ORF">PISMIDRAFT_99760</name>
</gene>
<evidence type="ECO:0000256" key="8">
    <source>
        <dbReference type="ARBA" id="ARBA00023002"/>
    </source>
</evidence>
<dbReference type="CDD" id="cd22888">
    <property type="entry name" value="CcO_VIIa_fungal"/>
    <property type="match status" value="1"/>
</dbReference>
<evidence type="ECO:0000256" key="4">
    <source>
        <dbReference type="ARBA" id="ARBA00016081"/>
    </source>
</evidence>
<dbReference type="PANTHER" id="PTHR28264">
    <property type="entry name" value="CYTOCHROME C OXIDASE SUBUNIT 7A"/>
    <property type="match status" value="1"/>
</dbReference>
<evidence type="ECO:0000313" key="15">
    <source>
        <dbReference type="Proteomes" id="UP000054018"/>
    </source>
</evidence>
<dbReference type="AlphaFoldDB" id="A0A0C9Z446"/>
<dbReference type="UniPathway" id="UPA00705"/>
<dbReference type="PANTHER" id="PTHR28264:SF1">
    <property type="entry name" value="CYTOCHROME C OXIDASE SUBUNIT 6C"/>
    <property type="match status" value="1"/>
</dbReference>
<evidence type="ECO:0000256" key="10">
    <source>
        <dbReference type="ARBA" id="ARBA00023136"/>
    </source>
</evidence>
<dbReference type="PIRSF" id="PIRSF000283">
    <property type="entry name" value="COX9"/>
    <property type="match status" value="1"/>
</dbReference>
<evidence type="ECO:0000256" key="11">
    <source>
        <dbReference type="ARBA" id="ARBA00031091"/>
    </source>
</evidence>
<keyword evidence="5 13" id="KW-0812">Transmembrane</keyword>
<comment type="similarity">
    <text evidence="3 12">Belongs to the fungal cytochrome c oxidase subunit 7a family.</text>
</comment>
<evidence type="ECO:0000256" key="3">
    <source>
        <dbReference type="ARBA" id="ARBA00008862"/>
    </source>
</evidence>
<dbReference type="EMBL" id="KN833722">
    <property type="protein sequence ID" value="KIK23871.1"/>
    <property type="molecule type" value="Genomic_DNA"/>
</dbReference>
<protein>
    <recommendedName>
        <fullName evidence="4 12">Cytochrome c oxidase subunit 9, mitochondrial</fullName>
    </recommendedName>
    <alternativeName>
        <fullName evidence="11 12">Cytochrome c oxidase polypeptide VIIA</fullName>
    </alternativeName>
</protein>
<dbReference type="GO" id="GO:0004129">
    <property type="term" value="F:cytochrome-c oxidase activity"/>
    <property type="evidence" value="ECO:0007669"/>
    <property type="project" value="TreeGrafter"/>
</dbReference>
<name>A0A0C9Z446_9AGAM</name>
<reference evidence="14 15" key="1">
    <citation type="submission" date="2014-04" db="EMBL/GenBank/DDBJ databases">
        <authorList>
            <consortium name="DOE Joint Genome Institute"/>
            <person name="Kuo A."/>
            <person name="Kohler A."/>
            <person name="Costa M.D."/>
            <person name="Nagy L.G."/>
            <person name="Floudas D."/>
            <person name="Copeland A."/>
            <person name="Barry K.W."/>
            <person name="Cichocki N."/>
            <person name="Veneault-Fourrey C."/>
            <person name="LaButti K."/>
            <person name="Lindquist E.A."/>
            <person name="Lipzen A."/>
            <person name="Lundell T."/>
            <person name="Morin E."/>
            <person name="Murat C."/>
            <person name="Sun H."/>
            <person name="Tunlid A."/>
            <person name="Henrissat B."/>
            <person name="Grigoriev I.V."/>
            <person name="Hibbett D.S."/>
            <person name="Martin F."/>
            <person name="Nordberg H.P."/>
            <person name="Cantor M.N."/>
            <person name="Hua S.X."/>
        </authorList>
    </citation>
    <scope>NUCLEOTIDE SEQUENCE [LARGE SCALE GENOMIC DNA]</scope>
    <source>
        <strain evidence="14 15">441</strain>
    </source>
</reference>
<accession>A0A0C9Z446</accession>
<proteinExistence type="inferred from homology"/>
<dbReference type="GO" id="GO:0016491">
    <property type="term" value="F:oxidoreductase activity"/>
    <property type="evidence" value="ECO:0007669"/>
    <property type="project" value="UniProtKB-KW"/>
</dbReference>
<reference evidence="15" key="2">
    <citation type="submission" date="2015-01" db="EMBL/GenBank/DDBJ databases">
        <title>Evolutionary Origins and Diversification of the Mycorrhizal Mutualists.</title>
        <authorList>
            <consortium name="DOE Joint Genome Institute"/>
            <consortium name="Mycorrhizal Genomics Consortium"/>
            <person name="Kohler A."/>
            <person name="Kuo A."/>
            <person name="Nagy L.G."/>
            <person name="Floudas D."/>
            <person name="Copeland A."/>
            <person name="Barry K.W."/>
            <person name="Cichocki N."/>
            <person name="Veneault-Fourrey C."/>
            <person name="LaButti K."/>
            <person name="Lindquist E.A."/>
            <person name="Lipzen A."/>
            <person name="Lundell T."/>
            <person name="Morin E."/>
            <person name="Murat C."/>
            <person name="Riley R."/>
            <person name="Ohm R."/>
            <person name="Sun H."/>
            <person name="Tunlid A."/>
            <person name="Henrissat B."/>
            <person name="Grigoriev I.V."/>
            <person name="Hibbett D.S."/>
            <person name="Martin F."/>
        </authorList>
    </citation>
    <scope>NUCLEOTIDE SEQUENCE [LARGE SCALE GENOMIC DNA]</scope>
    <source>
        <strain evidence="15">441</strain>
    </source>
</reference>
<evidence type="ECO:0000256" key="6">
    <source>
        <dbReference type="ARBA" id="ARBA00022792"/>
    </source>
</evidence>
<dbReference type="GO" id="GO:0006123">
    <property type="term" value="P:mitochondrial electron transport, cytochrome c to oxygen"/>
    <property type="evidence" value="ECO:0007669"/>
    <property type="project" value="InterPro"/>
</dbReference>
<evidence type="ECO:0000256" key="1">
    <source>
        <dbReference type="ARBA" id="ARBA00004434"/>
    </source>
</evidence>
<keyword evidence="10 12" id="KW-0472">Membrane</keyword>
<dbReference type="GO" id="GO:0005743">
    <property type="term" value="C:mitochondrial inner membrane"/>
    <property type="evidence" value="ECO:0007669"/>
    <property type="project" value="UniProtKB-SubCell"/>
</dbReference>
<dbReference type="Proteomes" id="UP000054018">
    <property type="component" value="Unassembled WGS sequence"/>
</dbReference>
<sequence length="60" mass="6893">MPVAPITGILRKRLWLDLSVALGLGVTAAYGFWYGVHLKTLQRQEEYYLRLERSRAQASE</sequence>
<evidence type="ECO:0000256" key="7">
    <source>
        <dbReference type="ARBA" id="ARBA00022989"/>
    </source>
</evidence>
<keyword evidence="9 12" id="KW-0496">Mitochondrion</keyword>
<organism evidence="14 15">
    <name type="scientific">Pisolithus microcarpus 441</name>
    <dbReference type="NCBI Taxonomy" id="765257"/>
    <lineage>
        <taxon>Eukaryota</taxon>
        <taxon>Fungi</taxon>
        <taxon>Dikarya</taxon>
        <taxon>Basidiomycota</taxon>
        <taxon>Agaricomycotina</taxon>
        <taxon>Agaricomycetes</taxon>
        <taxon>Agaricomycetidae</taxon>
        <taxon>Boletales</taxon>
        <taxon>Sclerodermatineae</taxon>
        <taxon>Pisolithaceae</taxon>
        <taxon>Pisolithus</taxon>
    </lineage>
</organism>
<evidence type="ECO:0000256" key="13">
    <source>
        <dbReference type="SAM" id="Phobius"/>
    </source>
</evidence>
<comment type="subcellular location">
    <subcellularLocation>
        <location evidence="1">Mitochondrion inner membrane</location>
        <topology evidence="1">Single-pass membrane protein</topology>
    </subcellularLocation>
</comment>
<keyword evidence="15" id="KW-1185">Reference proteome</keyword>
<evidence type="ECO:0000256" key="12">
    <source>
        <dbReference type="PIRNR" id="PIRNR000283"/>
    </source>
</evidence>